<dbReference type="SUPFAM" id="SSF52096">
    <property type="entry name" value="ClpP/crotonase"/>
    <property type="match status" value="1"/>
</dbReference>
<evidence type="ECO:0000256" key="3">
    <source>
        <dbReference type="ARBA" id="ARBA00022832"/>
    </source>
</evidence>
<comment type="caution">
    <text evidence="7">The sequence shown here is derived from an EMBL/GenBank/DDBJ whole genome shotgun (WGS) entry which is preliminary data.</text>
</comment>
<dbReference type="Proteomes" id="UP001589587">
    <property type="component" value="Unassembled WGS sequence"/>
</dbReference>
<proteinExistence type="inferred from homology"/>
<dbReference type="PANTHER" id="PTHR43459">
    <property type="entry name" value="ENOYL-COA HYDRATASE"/>
    <property type="match status" value="1"/>
</dbReference>
<dbReference type="Pfam" id="PF00378">
    <property type="entry name" value="ECH_1"/>
    <property type="match status" value="1"/>
</dbReference>
<comment type="catalytic activity">
    <reaction evidence="5">
        <text>a 4-saturated-(3S)-3-hydroxyacyl-CoA = a (3E)-enoyl-CoA + H2O</text>
        <dbReference type="Rhea" id="RHEA:20724"/>
        <dbReference type="ChEBI" id="CHEBI:15377"/>
        <dbReference type="ChEBI" id="CHEBI:58521"/>
        <dbReference type="ChEBI" id="CHEBI:137480"/>
        <dbReference type="EC" id="4.2.1.17"/>
    </reaction>
</comment>
<evidence type="ECO:0000256" key="2">
    <source>
        <dbReference type="ARBA" id="ARBA00005254"/>
    </source>
</evidence>
<evidence type="ECO:0000256" key="6">
    <source>
        <dbReference type="RuleBase" id="RU003707"/>
    </source>
</evidence>
<dbReference type="InterPro" id="IPR029045">
    <property type="entry name" value="ClpP/crotonase-like_dom_sf"/>
</dbReference>
<dbReference type="EMBL" id="JBHMAS010000039">
    <property type="protein sequence ID" value="MFB9781270.1"/>
    <property type="molecule type" value="Genomic_DNA"/>
</dbReference>
<evidence type="ECO:0000313" key="7">
    <source>
        <dbReference type="EMBL" id="MFB9781270.1"/>
    </source>
</evidence>
<comment type="similarity">
    <text evidence="2 6">Belongs to the enoyl-CoA hydratase/isomerase family.</text>
</comment>
<sequence length="263" mass="27559">MEFLRVERSGGVVTVVMSRPEKKNAVNLAMWRELAETFTSIERAHSDRVMVLTGDGGDFCSGADLASLNGGDTLDFMSDASEAARTLHAMTIPTIAKVDGVAVGAGWNLALGCDLVVATDRARFSQIFVRRALSLDMGGSWLLPRLVGLQKAKEIAYFGDMYSAQEAVDLGLVTRVVAPSEIDITVDSMAARLAAGPARALSLTKQLLDAAVDGGSLDQALRLESQAQVNNIGGADAAEAKAAFLEKRTPVFGVSAALTGAAG</sequence>
<evidence type="ECO:0000256" key="5">
    <source>
        <dbReference type="ARBA" id="ARBA00023717"/>
    </source>
</evidence>
<evidence type="ECO:0000256" key="4">
    <source>
        <dbReference type="ARBA" id="ARBA00023709"/>
    </source>
</evidence>
<dbReference type="InterPro" id="IPR001753">
    <property type="entry name" value="Enoyl-CoA_hydra/iso"/>
</dbReference>
<protein>
    <submittedName>
        <fullName evidence="7">Enoyl-CoA hydratase/isomerase family protein</fullName>
    </submittedName>
</protein>
<dbReference type="InterPro" id="IPR018376">
    <property type="entry name" value="Enoyl-CoA_hyd/isom_CS"/>
</dbReference>
<evidence type="ECO:0000313" key="8">
    <source>
        <dbReference type="Proteomes" id="UP001589587"/>
    </source>
</evidence>
<reference evidence="7 8" key="1">
    <citation type="submission" date="2024-09" db="EMBL/GenBank/DDBJ databases">
        <authorList>
            <person name="Sun Q."/>
            <person name="Mori K."/>
        </authorList>
    </citation>
    <scope>NUCLEOTIDE SEQUENCE [LARGE SCALE GENOMIC DNA]</scope>
    <source>
        <strain evidence="7 8">JCM 11411</strain>
    </source>
</reference>
<accession>A0ABV5XFL8</accession>
<dbReference type="Gene3D" id="1.10.12.10">
    <property type="entry name" value="Lyase 2-enoyl-coa Hydratase, Chain A, domain 2"/>
    <property type="match status" value="1"/>
</dbReference>
<dbReference type="PANTHER" id="PTHR43459:SF1">
    <property type="entry name" value="EG:BACN32G11.4 PROTEIN"/>
    <property type="match status" value="1"/>
</dbReference>
<name>A0ABV5XFL8_9NOCA</name>
<dbReference type="Gene3D" id="3.90.226.10">
    <property type="entry name" value="2-enoyl-CoA Hydratase, Chain A, domain 1"/>
    <property type="match status" value="1"/>
</dbReference>
<comment type="function">
    <text evidence="1">Could possibly oxidize fatty acids using specific components.</text>
</comment>
<evidence type="ECO:0000256" key="1">
    <source>
        <dbReference type="ARBA" id="ARBA00002994"/>
    </source>
</evidence>
<keyword evidence="3" id="KW-0443">Lipid metabolism</keyword>
<gene>
    <name evidence="7" type="ORF">ACFFQ6_16365</name>
</gene>
<organism evidence="7 8">
    <name type="scientific">Rhodococcus baikonurensis</name>
    <dbReference type="NCBI Taxonomy" id="172041"/>
    <lineage>
        <taxon>Bacteria</taxon>
        <taxon>Bacillati</taxon>
        <taxon>Actinomycetota</taxon>
        <taxon>Actinomycetes</taxon>
        <taxon>Mycobacteriales</taxon>
        <taxon>Nocardiaceae</taxon>
        <taxon>Rhodococcus</taxon>
        <taxon>Rhodococcus erythropolis group</taxon>
    </lineage>
</organism>
<dbReference type="InterPro" id="IPR014748">
    <property type="entry name" value="Enoyl-CoA_hydra_C"/>
</dbReference>
<dbReference type="PROSITE" id="PS00166">
    <property type="entry name" value="ENOYL_COA_HYDRATASE"/>
    <property type="match status" value="1"/>
</dbReference>
<keyword evidence="8" id="KW-1185">Reference proteome</keyword>
<keyword evidence="3" id="KW-0276">Fatty acid metabolism</keyword>
<dbReference type="CDD" id="cd06558">
    <property type="entry name" value="crotonase-like"/>
    <property type="match status" value="1"/>
</dbReference>
<comment type="catalytic activity">
    <reaction evidence="4">
        <text>a (3S)-3-hydroxyacyl-CoA = a (2E)-enoyl-CoA + H2O</text>
        <dbReference type="Rhea" id="RHEA:16105"/>
        <dbReference type="ChEBI" id="CHEBI:15377"/>
        <dbReference type="ChEBI" id="CHEBI:57318"/>
        <dbReference type="ChEBI" id="CHEBI:58856"/>
        <dbReference type="EC" id="4.2.1.17"/>
    </reaction>
</comment>
<dbReference type="RefSeq" id="WP_350491479.1">
    <property type="nucleotide sequence ID" value="NZ_JBHMAS010000039.1"/>
</dbReference>